<sequence length="288" mass="29197">MNASQEPAHPQQPGPPPPDPSGGAPAWSGDQAWAGGVTGPGGGYGLAHPSGPGDVDGYPLGVVAERTARRPWRRTLVVSVSMCLLILALGAPLGLLWAWLAPSVPVVGIGHGDITFNDPSPEEYIAADGWFTLLGLGFGLLVAIAAWMVLRRDRGPYLLLGVVAGALGAGYLVAPRIGEMIGRGDYQHWRDTAQQGATYLAPPEVHSLGPLLVPAFAAAIALTLMAGWSNDPDLDAPGARPGYGPNTDEPALDGPEPGYGPGSGYGLGSGFSTGSGHGPGSSHGPGSG</sequence>
<feature type="transmembrane region" description="Helical" evidence="2">
    <location>
        <begin position="76"/>
        <end position="100"/>
    </location>
</feature>
<evidence type="ECO:0008006" key="5">
    <source>
        <dbReference type="Google" id="ProtNLM"/>
    </source>
</evidence>
<proteinExistence type="predicted"/>
<keyword evidence="2" id="KW-0812">Transmembrane</keyword>
<feature type="transmembrane region" description="Helical" evidence="2">
    <location>
        <begin position="157"/>
        <end position="174"/>
    </location>
</feature>
<feature type="compositionally biased region" description="Gly residues" evidence="1">
    <location>
        <begin position="36"/>
        <end position="45"/>
    </location>
</feature>
<evidence type="ECO:0000256" key="1">
    <source>
        <dbReference type="SAM" id="MobiDB-lite"/>
    </source>
</evidence>
<keyword evidence="2" id="KW-1133">Transmembrane helix</keyword>
<feature type="transmembrane region" description="Helical" evidence="2">
    <location>
        <begin position="130"/>
        <end position="150"/>
    </location>
</feature>
<accession>A0ABQ3YGK1</accession>
<keyword evidence="2" id="KW-0472">Membrane</keyword>
<feature type="region of interest" description="Disordered" evidence="1">
    <location>
        <begin position="235"/>
        <end position="288"/>
    </location>
</feature>
<reference evidence="3 4" key="1">
    <citation type="submission" date="2021-01" db="EMBL/GenBank/DDBJ databases">
        <title>Whole genome shotgun sequence of Actinoplanes deccanensis NBRC 13994.</title>
        <authorList>
            <person name="Komaki H."/>
            <person name="Tamura T."/>
        </authorList>
    </citation>
    <scope>NUCLEOTIDE SEQUENCE [LARGE SCALE GENOMIC DNA]</scope>
    <source>
        <strain evidence="3 4">NBRC 13994</strain>
    </source>
</reference>
<evidence type="ECO:0000313" key="4">
    <source>
        <dbReference type="Proteomes" id="UP000609879"/>
    </source>
</evidence>
<feature type="compositionally biased region" description="Gly residues" evidence="1">
    <location>
        <begin position="257"/>
        <end position="288"/>
    </location>
</feature>
<name>A0ABQ3YGK1_9ACTN</name>
<feature type="region of interest" description="Disordered" evidence="1">
    <location>
        <begin position="1"/>
        <end position="50"/>
    </location>
</feature>
<protein>
    <recommendedName>
        <fullName evidence="5">DUF2567 domain-containing protein</fullName>
    </recommendedName>
</protein>
<dbReference type="Proteomes" id="UP000609879">
    <property type="component" value="Unassembled WGS sequence"/>
</dbReference>
<organism evidence="3 4">
    <name type="scientific">Paractinoplanes deccanensis</name>
    <dbReference type="NCBI Taxonomy" id="113561"/>
    <lineage>
        <taxon>Bacteria</taxon>
        <taxon>Bacillati</taxon>
        <taxon>Actinomycetota</taxon>
        <taxon>Actinomycetes</taxon>
        <taxon>Micromonosporales</taxon>
        <taxon>Micromonosporaceae</taxon>
        <taxon>Paractinoplanes</taxon>
    </lineage>
</organism>
<evidence type="ECO:0000256" key="2">
    <source>
        <dbReference type="SAM" id="Phobius"/>
    </source>
</evidence>
<keyword evidence="4" id="KW-1185">Reference proteome</keyword>
<comment type="caution">
    <text evidence="3">The sequence shown here is derived from an EMBL/GenBank/DDBJ whole genome shotgun (WGS) entry which is preliminary data.</text>
</comment>
<feature type="compositionally biased region" description="Pro residues" evidence="1">
    <location>
        <begin position="10"/>
        <end position="20"/>
    </location>
</feature>
<gene>
    <name evidence="3" type="ORF">Ade02nite_77750</name>
</gene>
<evidence type="ECO:0000313" key="3">
    <source>
        <dbReference type="EMBL" id="GID79134.1"/>
    </source>
</evidence>
<dbReference type="EMBL" id="BOMI01000160">
    <property type="protein sequence ID" value="GID79134.1"/>
    <property type="molecule type" value="Genomic_DNA"/>
</dbReference>